<comment type="caution">
    <text evidence="2">The sequence shown here is derived from an EMBL/GenBank/DDBJ whole genome shotgun (WGS) entry which is preliminary data.</text>
</comment>
<sequence length="159" mass="16917">MAPDATYTGRPYRSAEPYLATRTDIRAFAEAVGDPNPVYRDPAAARALGYPDIIAPPTFVVTVAGMVTRILLEDPGFGFDGGQMIHHSQRVVQHRPVVAGDLLSTRSVLERLERVGGYDRLTLRSDVCDERGGDVCTVVTVVLGPGGPTDPVDEGAGPA</sequence>
<dbReference type="Proteomes" id="UP000812013">
    <property type="component" value="Unassembled WGS sequence"/>
</dbReference>
<evidence type="ECO:0000313" key="3">
    <source>
        <dbReference type="Proteomes" id="UP000812013"/>
    </source>
</evidence>
<protein>
    <submittedName>
        <fullName evidence="2">MaoC family dehydratase</fullName>
    </submittedName>
</protein>
<dbReference type="RefSeq" id="WP_219664087.1">
    <property type="nucleotide sequence ID" value="NZ_WTFF01000001.1"/>
</dbReference>
<proteinExistence type="predicted"/>
<evidence type="ECO:0000259" key="1">
    <source>
        <dbReference type="Pfam" id="PF13452"/>
    </source>
</evidence>
<dbReference type="Gene3D" id="3.10.129.10">
    <property type="entry name" value="Hotdog Thioesterase"/>
    <property type="match status" value="1"/>
</dbReference>
<keyword evidence="3" id="KW-1185">Reference proteome</keyword>
<accession>A0ABS6YY24</accession>
<dbReference type="InterPro" id="IPR029069">
    <property type="entry name" value="HotDog_dom_sf"/>
</dbReference>
<feature type="domain" description="FAS1-like dehydratase" evidence="1">
    <location>
        <begin position="8"/>
        <end position="137"/>
    </location>
</feature>
<dbReference type="EMBL" id="WTFF01000001">
    <property type="protein sequence ID" value="MBW5480390.1"/>
    <property type="molecule type" value="Genomic_DNA"/>
</dbReference>
<reference evidence="2 3" key="1">
    <citation type="submission" date="2019-12" db="EMBL/GenBank/DDBJ databases">
        <title>Genome sequence of Streptomyces bambusae.</title>
        <authorList>
            <person name="Bansal K."/>
            <person name="Choksket S."/>
            <person name="Korpole S."/>
            <person name="Patil P.B."/>
        </authorList>
    </citation>
    <scope>NUCLEOTIDE SEQUENCE [LARGE SCALE GENOMIC DNA]</scope>
    <source>
        <strain evidence="2 3">SK60</strain>
    </source>
</reference>
<evidence type="ECO:0000313" key="2">
    <source>
        <dbReference type="EMBL" id="MBW5480390.1"/>
    </source>
</evidence>
<dbReference type="PIRSF" id="PIRSF018072">
    <property type="entry name" value="UCP018072"/>
    <property type="match status" value="1"/>
</dbReference>
<dbReference type="InterPro" id="IPR016709">
    <property type="entry name" value="HadA-like"/>
</dbReference>
<dbReference type="CDD" id="cd03441">
    <property type="entry name" value="R_hydratase_like"/>
    <property type="match status" value="1"/>
</dbReference>
<organism evidence="2 3">
    <name type="scientific">Streptomyces bambusae</name>
    <dbReference type="NCBI Taxonomy" id="1550616"/>
    <lineage>
        <taxon>Bacteria</taxon>
        <taxon>Bacillati</taxon>
        <taxon>Actinomycetota</taxon>
        <taxon>Actinomycetes</taxon>
        <taxon>Kitasatosporales</taxon>
        <taxon>Streptomycetaceae</taxon>
        <taxon>Streptomyces</taxon>
    </lineage>
</organism>
<dbReference type="InterPro" id="IPR039569">
    <property type="entry name" value="FAS1-like_DH_region"/>
</dbReference>
<gene>
    <name evidence="2" type="ORF">GPJ59_00375</name>
</gene>
<name>A0ABS6YY24_9ACTN</name>
<dbReference type="Pfam" id="PF13452">
    <property type="entry name" value="FAS1_DH_region"/>
    <property type="match status" value="1"/>
</dbReference>
<dbReference type="SUPFAM" id="SSF54637">
    <property type="entry name" value="Thioesterase/thiol ester dehydrase-isomerase"/>
    <property type="match status" value="1"/>
</dbReference>